<keyword evidence="4" id="KW-0969">Cilium</keyword>
<dbReference type="AlphaFoldDB" id="A0A2X2UZE9"/>
<accession>A0A2X2UZE9</accession>
<sequence>MTNAAQSVKTLIQDMAEDRKHYHVLNDLLIQQRDHIIARRAAELDVLNAQIMACYQHLSQHSQQRYRLLEQLGVNANAQGMQTLIARLPAAHQPSVSALWQSLQQQVAQCQATNEYNAMLMNMQQEILTNLLNISEPENWLYQQG</sequence>
<dbReference type="Proteomes" id="UP000251584">
    <property type="component" value="Unassembled WGS sequence"/>
</dbReference>
<dbReference type="GO" id="GO:0044780">
    <property type="term" value="P:bacterial-type flagellum assembly"/>
    <property type="evidence" value="ECO:0007669"/>
    <property type="project" value="InterPro"/>
</dbReference>
<gene>
    <name evidence="4" type="primary">lfgN</name>
    <name evidence="4" type="ORF">NCTC10786_01076</name>
</gene>
<organism evidence="4 5">
    <name type="scientific">Citrobacter koseri</name>
    <name type="common">Citrobacter diversus</name>
    <dbReference type="NCBI Taxonomy" id="545"/>
    <lineage>
        <taxon>Bacteria</taxon>
        <taxon>Pseudomonadati</taxon>
        <taxon>Pseudomonadota</taxon>
        <taxon>Gammaproteobacteria</taxon>
        <taxon>Enterobacterales</taxon>
        <taxon>Enterobacteriaceae</taxon>
        <taxon>Citrobacter</taxon>
    </lineage>
</organism>
<name>A0A2X2UZE9_CITKO</name>
<evidence type="ECO:0000256" key="3">
    <source>
        <dbReference type="ARBA" id="ARBA00022795"/>
    </source>
</evidence>
<dbReference type="Pfam" id="PF05130">
    <property type="entry name" value="FlgN"/>
    <property type="match status" value="1"/>
</dbReference>
<comment type="function">
    <text evidence="1">Required for the efficient initiation of filament assembly.</text>
</comment>
<keyword evidence="4" id="KW-0966">Cell projection</keyword>
<evidence type="ECO:0000313" key="4">
    <source>
        <dbReference type="EMBL" id="SQB21854.1"/>
    </source>
</evidence>
<comment type="similarity">
    <text evidence="2">Belongs to the FlgN family.</text>
</comment>
<dbReference type="InterPro" id="IPR007809">
    <property type="entry name" value="FlgN-like"/>
</dbReference>
<evidence type="ECO:0000256" key="2">
    <source>
        <dbReference type="ARBA" id="ARBA00007703"/>
    </source>
</evidence>
<reference evidence="4 5" key="1">
    <citation type="submission" date="2018-06" db="EMBL/GenBank/DDBJ databases">
        <authorList>
            <consortium name="Pathogen Informatics"/>
            <person name="Doyle S."/>
        </authorList>
    </citation>
    <scope>NUCLEOTIDE SEQUENCE [LARGE SCALE GENOMIC DNA]</scope>
    <source>
        <strain evidence="4 5">NCTC10786</strain>
    </source>
</reference>
<keyword evidence="3" id="KW-1005">Bacterial flagellum biogenesis</keyword>
<dbReference type="EMBL" id="UAVY01000001">
    <property type="protein sequence ID" value="SQB21854.1"/>
    <property type="molecule type" value="Genomic_DNA"/>
</dbReference>
<dbReference type="Gene3D" id="1.20.58.300">
    <property type="entry name" value="FlgN-like"/>
    <property type="match status" value="1"/>
</dbReference>
<evidence type="ECO:0000256" key="1">
    <source>
        <dbReference type="ARBA" id="ARBA00002397"/>
    </source>
</evidence>
<keyword evidence="4" id="KW-0282">Flagellum</keyword>
<evidence type="ECO:0000313" key="5">
    <source>
        <dbReference type="Proteomes" id="UP000251584"/>
    </source>
</evidence>
<protein>
    <submittedName>
        <fullName evidence="4">Flagellar chaperone protein</fullName>
    </submittedName>
</protein>
<proteinExistence type="inferred from homology"/>
<dbReference type="SUPFAM" id="SSF140566">
    <property type="entry name" value="FlgN-like"/>
    <property type="match status" value="1"/>
</dbReference>
<dbReference type="InterPro" id="IPR036679">
    <property type="entry name" value="FlgN-like_sf"/>
</dbReference>